<dbReference type="Proteomes" id="UP000282574">
    <property type="component" value="Unassembled WGS sequence"/>
</dbReference>
<accession>A0AB37URE2</accession>
<dbReference type="EMBL" id="RSCK01000003">
    <property type="protein sequence ID" value="RUT14034.1"/>
    <property type="molecule type" value="Genomic_DNA"/>
</dbReference>
<dbReference type="AlphaFoldDB" id="A0AB37URE2"/>
<evidence type="ECO:0000313" key="1">
    <source>
        <dbReference type="EMBL" id="RUT14034.1"/>
    </source>
</evidence>
<keyword evidence="2" id="KW-1185">Reference proteome</keyword>
<comment type="caution">
    <text evidence="1">The sequence shown here is derived from an EMBL/GenBank/DDBJ whole genome shotgun (WGS) entry which is preliminary data.</text>
</comment>
<sequence>MSNTSAIEDEIYQACDQYPRNFTLEEMGYIRSHSDVRDTLINWFEMNLSDGRWTQQQIKFIQSFYER</sequence>
<protein>
    <submittedName>
        <fullName evidence="1">Uncharacterized protein</fullName>
    </submittedName>
</protein>
<proteinExistence type="predicted"/>
<name>A0AB37URE2_9CYAN</name>
<dbReference type="RefSeq" id="WP_106167995.1">
    <property type="nucleotide sequence ID" value="NZ_JAVKZF010000005.1"/>
</dbReference>
<evidence type="ECO:0000313" key="2">
    <source>
        <dbReference type="Proteomes" id="UP000282574"/>
    </source>
</evidence>
<organism evidence="1 2">
    <name type="scientific">Chroococcidiopsis cubana SAG 39.79</name>
    <dbReference type="NCBI Taxonomy" id="388085"/>
    <lineage>
        <taxon>Bacteria</taxon>
        <taxon>Bacillati</taxon>
        <taxon>Cyanobacteriota</taxon>
        <taxon>Cyanophyceae</taxon>
        <taxon>Chroococcidiopsidales</taxon>
        <taxon>Chroococcidiopsidaceae</taxon>
        <taxon>Chroococcidiopsis</taxon>
    </lineage>
</organism>
<reference evidence="1 2" key="1">
    <citation type="journal article" date="2019" name="Genome Biol. Evol.">
        <title>Day and night: Metabolic profiles and evolutionary relationships of six axenic non-marine cyanobacteria.</title>
        <authorList>
            <person name="Will S.E."/>
            <person name="Henke P."/>
            <person name="Boedeker C."/>
            <person name="Huang S."/>
            <person name="Brinkmann H."/>
            <person name="Rohde M."/>
            <person name="Jarek M."/>
            <person name="Friedl T."/>
            <person name="Seufert S."/>
            <person name="Schumacher M."/>
            <person name="Overmann J."/>
            <person name="Neumann-Schaal M."/>
            <person name="Petersen J."/>
        </authorList>
    </citation>
    <scope>NUCLEOTIDE SEQUENCE [LARGE SCALE GENOMIC DNA]</scope>
    <source>
        <strain evidence="1 2">SAG 39.79</strain>
    </source>
</reference>
<gene>
    <name evidence="1" type="ORF">DSM107010_05170</name>
</gene>